<feature type="region of interest" description="Disordered" evidence="1">
    <location>
        <begin position="52"/>
        <end position="104"/>
    </location>
</feature>
<dbReference type="EMBL" id="JAPFFM010000003">
    <property type="protein sequence ID" value="KAJ6769423.1"/>
    <property type="molecule type" value="Genomic_DNA"/>
</dbReference>
<feature type="compositionally biased region" description="Low complexity" evidence="1">
    <location>
        <begin position="11"/>
        <end position="25"/>
    </location>
</feature>
<feature type="region of interest" description="Disordered" evidence="1">
    <location>
        <begin position="1"/>
        <end position="25"/>
    </location>
</feature>
<organism evidence="2 3">
    <name type="scientific">Salix koriyanagi</name>
    <dbReference type="NCBI Taxonomy" id="2511006"/>
    <lineage>
        <taxon>Eukaryota</taxon>
        <taxon>Viridiplantae</taxon>
        <taxon>Streptophyta</taxon>
        <taxon>Embryophyta</taxon>
        <taxon>Tracheophyta</taxon>
        <taxon>Spermatophyta</taxon>
        <taxon>Magnoliopsida</taxon>
        <taxon>eudicotyledons</taxon>
        <taxon>Gunneridae</taxon>
        <taxon>Pentapetalae</taxon>
        <taxon>rosids</taxon>
        <taxon>fabids</taxon>
        <taxon>Malpighiales</taxon>
        <taxon>Salicaceae</taxon>
        <taxon>Saliceae</taxon>
        <taxon>Salix</taxon>
    </lineage>
</organism>
<accession>A0A9Q1AFK4</accession>
<feature type="compositionally biased region" description="Basic and acidic residues" evidence="1">
    <location>
        <begin position="64"/>
        <end position="95"/>
    </location>
</feature>
<evidence type="ECO:0000313" key="3">
    <source>
        <dbReference type="Proteomes" id="UP001151752"/>
    </source>
</evidence>
<evidence type="ECO:0000313" key="2">
    <source>
        <dbReference type="EMBL" id="KAJ6769423.1"/>
    </source>
</evidence>
<evidence type="ECO:0000256" key="1">
    <source>
        <dbReference type="SAM" id="MobiDB-lite"/>
    </source>
</evidence>
<protein>
    <submittedName>
        <fullName evidence="2">Uncharacterized protein</fullName>
    </submittedName>
</protein>
<proteinExistence type="predicted"/>
<gene>
    <name evidence="2" type="ORF">OIU74_022975</name>
</gene>
<reference evidence="2" key="1">
    <citation type="submission" date="2022-11" db="EMBL/GenBank/DDBJ databases">
        <authorList>
            <person name="Hyden B.L."/>
            <person name="Feng K."/>
            <person name="Yates T."/>
            <person name="Jawdy S."/>
            <person name="Smart L.B."/>
            <person name="Muchero W."/>
        </authorList>
    </citation>
    <scope>NUCLEOTIDE SEQUENCE</scope>
    <source>
        <tissue evidence="2">Shoot tip</tissue>
    </source>
</reference>
<dbReference type="AlphaFoldDB" id="A0A9Q1AFK4"/>
<comment type="caution">
    <text evidence="2">The sequence shown here is derived from an EMBL/GenBank/DDBJ whole genome shotgun (WGS) entry which is preliminary data.</text>
</comment>
<name>A0A9Q1AFK4_9ROSI</name>
<reference evidence="2" key="2">
    <citation type="journal article" date="2023" name="Int. J. Mol. Sci.">
        <title>De Novo Assembly and Annotation of 11 Diverse Shrub Willow (Salix) Genomes Reveals Novel Gene Organization in Sex-Linked Regions.</title>
        <authorList>
            <person name="Hyden B."/>
            <person name="Feng K."/>
            <person name="Yates T.B."/>
            <person name="Jawdy S."/>
            <person name="Cereghino C."/>
            <person name="Smart L.B."/>
            <person name="Muchero W."/>
        </authorList>
    </citation>
    <scope>NUCLEOTIDE SEQUENCE</scope>
    <source>
        <tissue evidence="2">Shoot tip</tissue>
    </source>
</reference>
<dbReference type="Proteomes" id="UP001151752">
    <property type="component" value="Chromosome 8"/>
</dbReference>
<keyword evidence="3" id="KW-1185">Reference proteome</keyword>
<sequence>MGIVRFSSRDLSAGTTSSNPSSSIPLNTSYLLLRFSLPLSLLALIAALGSHRGEELVPAPKRKNYIDKTEAENEEEKPKRKDENGRRENEEEKPKQKQRMKRKN</sequence>